<gene>
    <name evidence="10" type="primary">mnmE</name>
    <name evidence="10" type="synonym">trmE</name>
    <name evidence="13" type="ORF">SAMN02745150_01131</name>
</gene>
<evidence type="ECO:0000256" key="3">
    <source>
        <dbReference type="ARBA" id="ARBA00022694"/>
    </source>
</evidence>
<evidence type="ECO:0000256" key="9">
    <source>
        <dbReference type="ARBA" id="ARBA00023134"/>
    </source>
</evidence>
<keyword evidence="6 10" id="KW-0378">Hydrolase</keyword>
<dbReference type="InterPro" id="IPR027417">
    <property type="entry name" value="P-loop_NTPase"/>
</dbReference>
<feature type="binding site" evidence="10">
    <location>
        <begin position="231"/>
        <end position="236"/>
    </location>
    <ligand>
        <name>GTP</name>
        <dbReference type="ChEBI" id="CHEBI:37565"/>
    </ligand>
</feature>
<evidence type="ECO:0000256" key="1">
    <source>
        <dbReference type="ARBA" id="ARBA00011043"/>
    </source>
</evidence>
<keyword evidence="4 10" id="KW-0479">Metal-binding</keyword>
<dbReference type="GO" id="GO:0030488">
    <property type="term" value="P:tRNA methylation"/>
    <property type="evidence" value="ECO:0007669"/>
    <property type="project" value="TreeGrafter"/>
</dbReference>
<feature type="binding site" evidence="10">
    <location>
        <begin position="250"/>
        <end position="256"/>
    </location>
    <ligand>
        <name>GTP</name>
        <dbReference type="ChEBI" id="CHEBI:37565"/>
    </ligand>
</feature>
<dbReference type="GO" id="GO:0005737">
    <property type="term" value="C:cytoplasm"/>
    <property type="evidence" value="ECO:0007669"/>
    <property type="project" value="UniProtKB-SubCell"/>
</dbReference>
<dbReference type="InterPro" id="IPR004520">
    <property type="entry name" value="GTPase_MnmE"/>
</dbReference>
<dbReference type="STRING" id="34097.SAMN02745150_01131"/>
<keyword evidence="14" id="KW-1185">Reference proteome</keyword>
<reference evidence="14" key="1">
    <citation type="submission" date="2016-10" db="EMBL/GenBank/DDBJ databases">
        <authorList>
            <person name="Varghese N."/>
            <person name="Submissions S."/>
        </authorList>
    </citation>
    <scope>NUCLEOTIDE SEQUENCE [LARGE SCALE GENOMIC DNA]</scope>
    <source>
        <strain evidence="14">ATCC 43811</strain>
    </source>
</reference>
<evidence type="ECO:0000256" key="8">
    <source>
        <dbReference type="ARBA" id="ARBA00022958"/>
    </source>
</evidence>
<keyword evidence="3 10" id="KW-0819">tRNA processing</keyword>
<evidence type="ECO:0000256" key="10">
    <source>
        <dbReference type="HAMAP-Rule" id="MF_00379"/>
    </source>
</evidence>
<dbReference type="Gene3D" id="3.40.50.300">
    <property type="entry name" value="P-loop containing nucleotide triphosphate hydrolases"/>
    <property type="match status" value="1"/>
</dbReference>
<dbReference type="NCBIfam" id="TIGR00231">
    <property type="entry name" value="small_GTP"/>
    <property type="match status" value="1"/>
</dbReference>
<sequence length="455" mass="50249">MISEKIIAAPATAQGIGAVGMIRISGKGCISQCDCFFRSEKTLSDRKPNTIAYGKWIDPDTSQCIDEVLVGIFHAPHSFTGEESLEIWTHGSPFIMKEMMRVLLVHGIAAAAPGEFTMRAFLNGKLDLTEAEAIRDLTHAQTKMAHTQALGRLEGKLSAKIHHLHNAVLDLLAMLEAAIDHADEDLDFETQSHTLQRIDECILQIDTLLLGAQTGRMSVDGIKVALIGRPNVGKSSLLNALAGEDRVIVSDIAGTTRDVVEFSMSARGLLIKFFDTAGIRSTEDPIEREGTKRSLKILEEADMVFVVIDTSQQLQDDDLMILQQLPADKVCFILNKSDLPCVLSLESFEEGRKISVSAATGDGLEQIFDFIAEFYRKEGIDPENDILIANARQENLLKSAKKELQMAKKCLCNQEFEELTVSHVRKARIFVEEITGKTNDNAILDRIFSQFCIGK</sequence>
<dbReference type="OrthoDB" id="9805918at2"/>
<dbReference type="GO" id="GO:0002098">
    <property type="term" value="P:tRNA wobble uridine modification"/>
    <property type="evidence" value="ECO:0007669"/>
    <property type="project" value="TreeGrafter"/>
</dbReference>
<dbReference type="GO" id="GO:0046872">
    <property type="term" value="F:metal ion binding"/>
    <property type="evidence" value="ECO:0007669"/>
    <property type="project" value="UniProtKB-KW"/>
</dbReference>
<dbReference type="PRINTS" id="PR00326">
    <property type="entry name" value="GTP1OBG"/>
</dbReference>
<proteinExistence type="inferred from homology"/>
<dbReference type="InterPro" id="IPR027266">
    <property type="entry name" value="TrmE/GcvT-like"/>
</dbReference>
<evidence type="ECO:0000259" key="12">
    <source>
        <dbReference type="PROSITE" id="PS51709"/>
    </source>
</evidence>
<feature type="binding site" evidence="10">
    <location>
        <position position="86"/>
    </location>
    <ligand>
        <name>(6S)-5-formyl-5,6,7,8-tetrahydrofolate</name>
        <dbReference type="ChEBI" id="CHEBI:57457"/>
    </ligand>
</feature>
<evidence type="ECO:0000256" key="7">
    <source>
        <dbReference type="ARBA" id="ARBA00022842"/>
    </source>
</evidence>
<feature type="binding site" evidence="10">
    <location>
        <position position="455"/>
    </location>
    <ligand>
        <name>(6S)-5-formyl-5,6,7,8-tetrahydrofolate</name>
        <dbReference type="ChEBI" id="CHEBI:57457"/>
    </ligand>
</feature>
<feature type="binding site" evidence="10">
    <location>
        <position position="250"/>
    </location>
    <ligand>
        <name>K(+)</name>
        <dbReference type="ChEBI" id="CHEBI:29103"/>
    </ligand>
</feature>
<feature type="binding site" evidence="10">
    <location>
        <begin position="275"/>
        <end position="278"/>
    </location>
    <ligand>
        <name>GTP</name>
        <dbReference type="ChEBI" id="CHEBI:37565"/>
    </ligand>
</feature>
<keyword evidence="2 10" id="KW-0963">Cytoplasm</keyword>
<evidence type="ECO:0000313" key="14">
    <source>
        <dbReference type="Proteomes" id="UP000240042"/>
    </source>
</evidence>
<dbReference type="GO" id="GO:0005525">
    <property type="term" value="F:GTP binding"/>
    <property type="evidence" value="ECO:0007669"/>
    <property type="project" value="UniProtKB-UniRule"/>
</dbReference>
<evidence type="ECO:0000256" key="4">
    <source>
        <dbReference type="ARBA" id="ARBA00022723"/>
    </source>
</evidence>
<dbReference type="EC" id="3.6.-.-" evidence="10"/>
<protein>
    <recommendedName>
        <fullName evidence="10">tRNA modification GTPase MnmE</fullName>
        <ecNumber evidence="10">3.6.-.-</ecNumber>
    </recommendedName>
</protein>
<keyword evidence="9 10" id="KW-0342">GTP-binding</keyword>
<dbReference type="CDD" id="cd14858">
    <property type="entry name" value="TrmE_N"/>
    <property type="match status" value="1"/>
</dbReference>
<dbReference type="PANTHER" id="PTHR42714">
    <property type="entry name" value="TRNA MODIFICATION GTPASE GTPBP3"/>
    <property type="match status" value="1"/>
</dbReference>
<dbReference type="Gene3D" id="1.20.120.430">
    <property type="entry name" value="tRNA modification GTPase MnmE domain 2"/>
    <property type="match status" value="1"/>
</dbReference>
<comment type="caution">
    <text evidence="10">Lacks conserved residue(s) required for the propagation of feature annotation.</text>
</comment>
<dbReference type="InterPro" id="IPR005225">
    <property type="entry name" value="Small_GTP-bd"/>
</dbReference>
<dbReference type="Pfam" id="PF01926">
    <property type="entry name" value="MMR_HSR1"/>
    <property type="match status" value="1"/>
</dbReference>
<evidence type="ECO:0000256" key="5">
    <source>
        <dbReference type="ARBA" id="ARBA00022741"/>
    </source>
</evidence>
<dbReference type="InterPro" id="IPR025867">
    <property type="entry name" value="MnmE_helical"/>
</dbReference>
<name>A0A1I1EK29_BREAD</name>
<dbReference type="RefSeq" id="WP_092319517.1">
    <property type="nucleotide sequence ID" value="NZ_FOKY01000013.1"/>
</dbReference>
<evidence type="ECO:0000313" key="13">
    <source>
        <dbReference type="EMBL" id="SFB86982.1"/>
    </source>
</evidence>
<dbReference type="FunFam" id="3.40.50.300:FF:001376">
    <property type="entry name" value="tRNA modification GTPase MnmE"/>
    <property type="match status" value="1"/>
</dbReference>
<comment type="function">
    <text evidence="10">Exhibits a very high intrinsic GTPase hydrolysis rate. Involved in the addition of a carboxymethylaminomethyl (cmnm) group at the wobble position (U34) of certain tRNAs, forming tRNA-cmnm(5)s(2)U34.</text>
</comment>
<dbReference type="Pfam" id="PF12631">
    <property type="entry name" value="MnmE_helical"/>
    <property type="match status" value="1"/>
</dbReference>
<comment type="subunit">
    <text evidence="10">Homodimer. Heterotetramer of two MnmE and two MnmG subunits.</text>
</comment>
<evidence type="ECO:0000256" key="2">
    <source>
        <dbReference type="ARBA" id="ARBA00022490"/>
    </source>
</evidence>
<feature type="domain" description="TrmE-type G" evidence="12">
    <location>
        <begin position="221"/>
        <end position="376"/>
    </location>
</feature>
<dbReference type="InterPro" id="IPR031168">
    <property type="entry name" value="G_TrmE"/>
</dbReference>
<dbReference type="GO" id="GO:0003924">
    <property type="term" value="F:GTPase activity"/>
    <property type="evidence" value="ECO:0007669"/>
    <property type="project" value="UniProtKB-UniRule"/>
</dbReference>
<dbReference type="Pfam" id="PF10396">
    <property type="entry name" value="TrmE_N"/>
    <property type="match status" value="1"/>
</dbReference>
<dbReference type="PROSITE" id="PS51709">
    <property type="entry name" value="G_TRME"/>
    <property type="match status" value="1"/>
</dbReference>
<feature type="binding site" evidence="10">
    <location>
        <position position="252"/>
    </location>
    <ligand>
        <name>K(+)</name>
        <dbReference type="ChEBI" id="CHEBI:29103"/>
    </ligand>
</feature>
<keyword evidence="5 10" id="KW-0547">Nucleotide-binding</keyword>
<feature type="binding site" evidence="10">
    <location>
        <position position="23"/>
    </location>
    <ligand>
        <name>(6S)-5-formyl-5,6,7,8-tetrahydrofolate</name>
        <dbReference type="ChEBI" id="CHEBI:57457"/>
    </ligand>
</feature>
<feature type="binding site" evidence="10">
    <location>
        <position position="256"/>
    </location>
    <ligand>
        <name>Mg(2+)</name>
        <dbReference type="ChEBI" id="CHEBI:18420"/>
    </ligand>
</feature>
<comment type="cofactor">
    <cofactor evidence="10">
        <name>K(+)</name>
        <dbReference type="ChEBI" id="CHEBI:29103"/>
    </cofactor>
    <text evidence="10">Binds 1 potassium ion per subunit.</text>
</comment>
<evidence type="ECO:0000256" key="6">
    <source>
        <dbReference type="ARBA" id="ARBA00022801"/>
    </source>
</evidence>
<feature type="binding site" evidence="10">
    <location>
        <position position="231"/>
    </location>
    <ligand>
        <name>K(+)</name>
        <dbReference type="ChEBI" id="CHEBI:29103"/>
    </ligand>
</feature>
<accession>A0A1I1EK29</accession>
<dbReference type="AlphaFoldDB" id="A0A1I1EK29"/>
<dbReference type="InterPro" id="IPR018948">
    <property type="entry name" value="GTP-bd_TrmE_N"/>
</dbReference>
<organism evidence="13 14">
    <name type="scientific">Brevinema andersonii</name>
    <dbReference type="NCBI Taxonomy" id="34097"/>
    <lineage>
        <taxon>Bacteria</taxon>
        <taxon>Pseudomonadati</taxon>
        <taxon>Spirochaetota</taxon>
        <taxon>Spirochaetia</taxon>
        <taxon>Brevinematales</taxon>
        <taxon>Brevinemataceae</taxon>
        <taxon>Brevinema</taxon>
    </lineage>
</organism>
<keyword evidence="8 10" id="KW-0630">Potassium</keyword>
<comment type="similarity">
    <text evidence="1 10 11">Belongs to the TRAFAC class TrmE-Era-EngA-EngB-Septin-like GTPase superfamily. TrmE GTPase family.</text>
</comment>
<dbReference type="InterPro" id="IPR027368">
    <property type="entry name" value="MnmE_dom2"/>
</dbReference>
<dbReference type="CDD" id="cd04164">
    <property type="entry name" value="trmE"/>
    <property type="match status" value="1"/>
</dbReference>
<feature type="binding site" evidence="10">
    <location>
        <position position="235"/>
    </location>
    <ligand>
        <name>Mg(2+)</name>
        <dbReference type="ChEBI" id="CHEBI:18420"/>
    </ligand>
</feature>
<dbReference type="NCBIfam" id="TIGR00450">
    <property type="entry name" value="mnmE_trmE_thdF"/>
    <property type="match status" value="1"/>
</dbReference>
<comment type="subcellular location">
    <subcellularLocation>
        <location evidence="10">Cytoplasm</location>
    </subcellularLocation>
</comment>
<dbReference type="HAMAP" id="MF_00379">
    <property type="entry name" value="GTPase_MnmE"/>
    <property type="match status" value="1"/>
</dbReference>
<dbReference type="InterPro" id="IPR006073">
    <property type="entry name" value="GTP-bd"/>
</dbReference>
<dbReference type="Gene3D" id="3.30.1360.120">
    <property type="entry name" value="Probable tRNA modification gtpase trme, domain 1"/>
    <property type="match status" value="1"/>
</dbReference>
<dbReference type="SUPFAM" id="SSF52540">
    <property type="entry name" value="P-loop containing nucleoside triphosphate hydrolases"/>
    <property type="match status" value="1"/>
</dbReference>
<dbReference type="Proteomes" id="UP000240042">
    <property type="component" value="Unassembled WGS sequence"/>
</dbReference>
<feature type="binding site" evidence="10">
    <location>
        <position position="125"/>
    </location>
    <ligand>
        <name>(6S)-5-formyl-5,6,7,8-tetrahydrofolate</name>
        <dbReference type="ChEBI" id="CHEBI:57457"/>
    </ligand>
</feature>
<evidence type="ECO:0000256" key="11">
    <source>
        <dbReference type="RuleBase" id="RU003313"/>
    </source>
</evidence>
<feature type="binding site" evidence="10">
    <location>
        <position position="255"/>
    </location>
    <ligand>
        <name>K(+)</name>
        <dbReference type="ChEBI" id="CHEBI:29103"/>
    </ligand>
</feature>
<dbReference type="EMBL" id="FOKY01000013">
    <property type="protein sequence ID" value="SFB86982.1"/>
    <property type="molecule type" value="Genomic_DNA"/>
</dbReference>
<keyword evidence="7 10" id="KW-0460">Magnesium</keyword>
<dbReference type="PANTHER" id="PTHR42714:SF2">
    <property type="entry name" value="TRNA MODIFICATION GTPASE GTPBP3, MITOCHONDRIAL"/>
    <property type="match status" value="1"/>
</dbReference>